<comment type="similarity">
    <text evidence="2">Belongs to the UPF0702 family.</text>
</comment>
<accession>A0A7V8V3R0</accession>
<evidence type="ECO:0000313" key="10">
    <source>
        <dbReference type="Proteomes" id="UP000551616"/>
    </source>
</evidence>
<dbReference type="Gene3D" id="3.30.240.20">
    <property type="entry name" value="bsu07140 like domains"/>
    <property type="match status" value="1"/>
</dbReference>
<dbReference type="PANTHER" id="PTHR34582">
    <property type="entry name" value="UPF0702 TRANSMEMBRANE PROTEIN YCAP"/>
    <property type="match status" value="1"/>
</dbReference>
<sequence length="193" mass="20936">MELLWAELNLSSIFFNDWDSLARTFVIGVAAYIALVLGLRVSGNRTLSKMNAFDFVVTIALGSTLATILLNKQTALAEGLVAFSVLIGLQYLVTWSSARAPWVKRIVTGEPRLVFYDGQFLKEEMKRSRITNEEVLSAIRSAGYADISNVGGVILETDGSCSVIQLTGDVTGSSLRDVSTKQASRGEFISSTS</sequence>
<evidence type="ECO:0000256" key="3">
    <source>
        <dbReference type="ARBA" id="ARBA00022475"/>
    </source>
</evidence>
<evidence type="ECO:0000313" key="9">
    <source>
        <dbReference type="EMBL" id="MBA2114400.1"/>
    </source>
</evidence>
<reference evidence="9 10" key="1">
    <citation type="submission" date="2020-05" db="EMBL/GenBank/DDBJ databases">
        <title>Bremerella alba sp. nov., a novel planctomycete isolated from the surface of the macroalga Fucus spiralis.</title>
        <authorList>
            <person name="Godinho O."/>
            <person name="Botelho R."/>
            <person name="Albuquerque L."/>
            <person name="Wiegand S."/>
            <person name="Da Costa M.S."/>
            <person name="Lobo-Da-Cunha A."/>
            <person name="Jogler C."/>
            <person name="Lage O.M."/>
        </authorList>
    </citation>
    <scope>NUCLEOTIDE SEQUENCE [LARGE SCALE GENOMIC DNA]</scope>
    <source>
        <strain evidence="9 10">FF15</strain>
    </source>
</reference>
<dbReference type="InterPro" id="IPR023090">
    <property type="entry name" value="UPF0702_alpha/beta_dom_sf"/>
</dbReference>
<dbReference type="GO" id="GO:0005886">
    <property type="term" value="C:plasma membrane"/>
    <property type="evidence" value="ECO:0007669"/>
    <property type="project" value="UniProtKB-SubCell"/>
</dbReference>
<dbReference type="PANTHER" id="PTHR34582:SF6">
    <property type="entry name" value="UPF0702 TRANSMEMBRANE PROTEIN YCAP"/>
    <property type="match status" value="1"/>
</dbReference>
<evidence type="ECO:0000256" key="6">
    <source>
        <dbReference type="ARBA" id="ARBA00023136"/>
    </source>
</evidence>
<dbReference type="Proteomes" id="UP000551616">
    <property type="component" value="Unassembled WGS sequence"/>
</dbReference>
<feature type="domain" description="YetF C-terminal" evidence="8">
    <location>
        <begin position="101"/>
        <end position="166"/>
    </location>
</feature>
<evidence type="ECO:0000259" key="8">
    <source>
        <dbReference type="Pfam" id="PF04239"/>
    </source>
</evidence>
<evidence type="ECO:0000256" key="4">
    <source>
        <dbReference type="ARBA" id="ARBA00022692"/>
    </source>
</evidence>
<dbReference type="AlphaFoldDB" id="A0A7V8V3R0"/>
<evidence type="ECO:0000256" key="2">
    <source>
        <dbReference type="ARBA" id="ARBA00006448"/>
    </source>
</evidence>
<comment type="subcellular location">
    <subcellularLocation>
        <location evidence="1">Cell membrane</location>
        <topology evidence="1">Multi-pass membrane protein</topology>
    </subcellularLocation>
</comment>
<dbReference type="Pfam" id="PF04239">
    <property type="entry name" value="DUF421"/>
    <property type="match status" value="1"/>
</dbReference>
<evidence type="ECO:0000256" key="1">
    <source>
        <dbReference type="ARBA" id="ARBA00004651"/>
    </source>
</evidence>
<keyword evidence="6 7" id="KW-0472">Membrane</keyword>
<gene>
    <name evidence="9" type="ORF">HOV93_15580</name>
</gene>
<comment type="caution">
    <text evidence="9">The sequence shown here is derived from an EMBL/GenBank/DDBJ whole genome shotgun (WGS) entry which is preliminary data.</text>
</comment>
<keyword evidence="5 7" id="KW-1133">Transmembrane helix</keyword>
<keyword evidence="10" id="KW-1185">Reference proteome</keyword>
<keyword evidence="3" id="KW-1003">Cell membrane</keyword>
<keyword evidence="4 7" id="KW-0812">Transmembrane</keyword>
<dbReference type="RefSeq" id="WP_207395844.1">
    <property type="nucleotide sequence ID" value="NZ_JABRWO010000003.1"/>
</dbReference>
<name>A0A7V8V3R0_9BACT</name>
<organism evidence="9 10">
    <name type="scientific">Bremerella alba</name>
    <dbReference type="NCBI Taxonomy" id="980252"/>
    <lineage>
        <taxon>Bacteria</taxon>
        <taxon>Pseudomonadati</taxon>
        <taxon>Planctomycetota</taxon>
        <taxon>Planctomycetia</taxon>
        <taxon>Pirellulales</taxon>
        <taxon>Pirellulaceae</taxon>
        <taxon>Bremerella</taxon>
    </lineage>
</organism>
<proteinExistence type="inferred from homology"/>
<feature type="transmembrane region" description="Helical" evidence="7">
    <location>
        <begin position="20"/>
        <end position="39"/>
    </location>
</feature>
<feature type="transmembrane region" description="Helical" evidence="7">
    <location>
        <begin position="51"/>
        <end position="70"/>
    </location>
</feature>
<dbReference type="EMBL" id="JABRWO010000003">
    <property type="protein sequence ID" value="MBA2114400.1"/>
    <property type="molecule type" value="Genomic_DNA"/>
</dbReference>
<evidence type="ECO:0000256" key="5">
    <source>
        <dbReference type="ARBA" id="ARBA00022989"/>
    </source>
</evidence>
<feature type="transmembrane region" description="Helical" evidence="7">
    <location>
        <begin position="76"/>
        <end position="95"/>
    </location>
</feature>
<dbReference type="InterPro" id="IPR007353">
    <property type="entry name" value="DUF421"/>
</dbReference>
<evidence type="ECO:0000256" key="7">
    <source>
        <dbReference type="SAM" id="Phobius"/>
    </source>
</evidence>
<protein>
    <recommendedName>
        <fullName evidence="8">YetF C-terminal domain-containing protein</fullName>
    </recommendedName>
</protein>